<dbReference type="RefSeq" id="WP_053397872.1">
    <property type="nucleotide sequence ID" value="NZ_LFQU01000005.1"/>
</dbReference>
<organism evidence="2 3">
    <name type="scientific">Xylanibacter rarus</name>
    <dbReference type="NCBI Taxonomy" id="1676614"/>
    <lineage>
        <taxon>Bacteria</taxon>
        <taxon>Pseudomonadati</taxon>
        <taxon>Bacteroidota</taxon>
        <taxon>Bacteroidia</taxon>
        <taxon>Bacteroidales</taxon>
        <taxon>Prevotellaceae</taxon>
        <taxon>Xylanibacter</taxon>
    </lineage>
</organism>
<dbReference type="OrthoDB" id="7066673at2"/>
<evidence type="ECO:0000259" key="1">
    <source>
        <dbReference type="Pfam" id="PF02562"/>
    </source>
</evidence>
<gene>
    <name evidence="2" type="ORF">ACU52_04105</name>
</gene>
<dbReference type="AlphaFoldDB" id="A0A8E1UR06"/>
<dbReference type="GO" id="GO:0005524">
    <property type="term" value="F:ATP binding"/>
    <property type="evidence" value="ECO:0007669"/>
    <property type="project" value="InterPro"/>
</dbReference>
<proteinExistence type="predicted"/>
<keyword evidence="3" id="KW-1185">Reference proteome</keyword>
<sequence>MNDNQLQINLYPLSGKCSEADAAKLLSEMISKTIPSAAKGTIDILSGVNIPFGRVSDIDILLVADLHDCHLIIDDNEIDVRSFCTAIELKEQTVDDVYATSTNIYVNYPSTNERKNASEQNRNQKYTILNYCKHHDYSIFISNILWLKSVSLDIWESKEWNTTYPVLLSSFCFGDIIKQIIKSGQSLFHGKLDALMKRKEEEHKEDLSLLVNDFIQERPVAPATLRVKTEHLVSGLLENDAKAIINNNDFNCIDGKAGTGKTFLLLQTALKRAADGYSCALLTYNNALTMDLQRLVCFIPSSPDARSNLTISTLHSYLYSLASYLGWKKSNQSNKIIEYIHCLYEQNNKKPLRTKYADDIDDFIFLDEAQDCTPDEKDFLECVYGKERIIVAKSALQKIRRNTAARWGVPNIKLKQGLRQKANIVSFLKSLTEEMGISDTCAGFEPAQGLEGGKVIIAPHYTTDLHTMLEQTCKDAECSNYDILVLVSPAQVKDNHFIKADLWKNTGKINFIDGTNTKALASCSPKELIDSCRIFQYESCRGLEGWVTVCYNIDEIMELKYKEVSVEENVIGDVSRLKWEQVFQWIMMPLTRAIDTLVITLEDTSSDIASMLRRAALKHQDFTDCKI</sequence>
<dbReference type="Proteomes" id="UP000036951">
    <property type="component" value="Unassembled WGS sequence"/>
</dbReference>
<dbReference type="SUPFAM" id="SSF52540">
    <property type="entry name" value="P-loop containing nucleoside triphosphate hydrolases"/>
    <property type="match status" value="1"/>
</dbReference>
<accession>A0A8E1UR06</accession>
<feature type="domain" description="PhoH-like protein" evidence="1">
    <location>
        <begin position="244"/>
        <end position="395"/>
    </location>
</feature>
<reference evidence="2 3" key="1">
    <citation type="submission" date="2015-06" db="EMBL/GenBank/DDBJ databases">
        <title>Prevotella sp. 109, sp. nov., a novel member of the family Prevotellaceae isolated from human faeces.</title>
        <authorList>
            <person name="Shkoporov A.N."/>
            <person name="Chaplin A.V."/>
            <person name="Kafarskaia L.I."/>
            <person name="Efimov B.A."/>
        </authorList>
    </citation>
    <scope>NUCLEOTIDE SEQUENCE [LARGE SCALE GENOMIC DNA]</scope>
    <source>
        <strain evidence="2 3">109</strain>
    </source>
</reference>
<name>A0A8E1UR06_9BACT</name>
<evidence type="ECO:0000313" key="2">
    <source>
        <dbReference type="EMBL" id="KOO69066.1"/>
    </source>
</evidence>
<dbReference type="InterPro" id="IPR027417">
    <property type="entry name" value="P-loop_NTPase"/>
</dbReference>
<dbReference type="Pfam" id="PF02562">
    <property type="entry name" value="PhoH"/>
    <property type="match status" value="1"/>
</dbReference>
<evidence type="ECO:0000313" key="3">
    <source>
        <dbReference type="Proteomes" id="UP000036951"/>
    </source>
</evidence>
<comment type="caution">
    <text evidence="2">The sequence shown here is derived from an EMBL/GenBank/DDBJ whole genome shotgun (WGS) entry which is preliminary data.</text>
</comment>
<dbReference type="InterPro" id="IPR003714">
    <property type="entry name" value="PhoH"/>
</dbReference>
<dbReference type="Gene3D" id="3.40.50.300">
    <property type="entry name" value="P-loop containing nucleotide triphosphate hydrolases"/>
    <property type="match status" value="1"/>
</dbReference>
<protein>
    <recommendedName>
        <fullName evidence="1">PhoH-like protein domain-containing protein</fullName>
    </recommendedName>
</protein>
<dbReference type="EMBL" id="LFQU01000005">
    <property type="protein sequence ID" value="KOO69066.1"/>
    <property type="molecule type" value="Genomic_DNA"/>
</dbReference>